<dbReference type="RefSeq" id="WP_091546977.1">
    <property type="nucleotide sequence ID" value="NZ_FMUS01000033.1"/>
</dbReference>
<feature type="domain" description="Acyltransferase 3" evidence="2">
    <location>
        <begin position="4"/>
        <end position="342"/>
    </location>
</feature>
<dbReference type="STRING" id="1120976.SAMN03080606_03875"/>
<dbReference type="OrthoDB" id="5446016at2"/>
<dbReference type="Proteomes" id="UP000198636">
    <property type="component" value="Unassembled WGS sequence"/>
</dbReference>
<feature type="transmembrane region" description="Helical" evidence="1">
    <location>
        <begin position="201"/>
        <end position="216"/>
    </location>
</feature>
<protein>
    <submittedName>
        <fullName evidence="3">Surface polysaccharide O-acyltransferase, integral membrane enzyme</fullName>
    </submittedName>
</protein>
<dbReference type="GO" id="GO:0016747">
    <property type="term" value="F:acyltransferase activity, transferring groups other than amino-acyl groups"/>
    <property type="evidence" value="ECO:0007669"/>
    <property type="project" value="InterPro"/>
</dbReference>
<feature type="transmembrane region" description="Helical" evidence="1">
    <location>
        <begin position="179"/>
        <end position="195"/>
    </location>
</feature>
<feature type="transmembrane region" description="Helical" evidence="1">
    <location>
        <begin position="12"/>
        <end position="34"/>
    </location>
</feature>
<keyword evidence="4" id="KW-1185">Reference proteome</keyword>
<dbReference type="InterPro" id="IPR002656">
    <property type="entry name" value="Acyl_transf_3_dom"/>
</dbReference>
<evidence type="ECO:0000313" key="3">
    <source>
        <dbReference type="EMBL" id="SCZ05437.1"/>
    </source>
</evidence>
<organism evidence="3 4">
    <name type="scientific">Alkaliphilus peptidifermentans DSM 18978</name>
    <dbReference type="NCBI Taxonomy" id="1120976"/>
    <lineage>
        <taxon>Bacteria</taxon>
        <taxon>Bacillati</taxon>
        <taxon>Bacillota</taxon>
        <taxon>Clostridia</taxon>
        <taxon>Peptostreptococcales</taxon>
        <taxon>Natronincolaceae</taxon>
        <taxon>Alkaliphilus</taxon>
    </lineage>
</organism>
<evidence type="ECO:0000313" key="4">
    <source>
        <dbReference type="Proteomes" id="UP000198636"/>
    </source>
</evidence>
<feature type="transmembrane region" description="Helical" evidence="1">
    <location>
        <begin position="82"/>
        <end position="104"/>
    </location>
</feature>
<keyword evidence="1" id="KW-0812">Transmembrane</keyword>
<feature type="transmembrane region" description="Helical" evidence="1">
    <location>
        <begin position="267"/>
        <end position="285"/>
    </location>
</feature>
<dbReference type="Pfam" id="PF01757">
    <property type="entry name" value="Acyl_transf_3"/>
    <property type="match status" value="1"/>
</dbReference>
<dbReference type="PANTHER" id="PTHR36927:SF3">
    <property type="entry name" value="GLUCANS BIOSYNTHESIS PROTEIN C"/>
    <property type="match status" value="1"/>
</dbReference>
<dbReference type="InterPro" id="IPR050623">
    <property type="entry name" value="Glucan_succinyl_AcylTrfase"/>
</dbReference>
<feature type="transmembrane region" description="Helical" evidence="1">
    <location>
        <begin position="140"/>
        <end position="159"/>
    </location>
</feature>
<accession>A0A1G5KXX7</accession>
<feature type="transmembrane region" description="Helical" evidence="1">
    <location>
        <begin position="297"/>
        <end position="317"/>
    </location>
</feature>
<keyword evidence="3" id="KW-0808">Transferase</keyword>
<keyword evidence="1" id="KW-1133">Transmembrane helix</keyword>
<feature type="transmembrane region" description="Helical" evidence="1">
    <location>
        <begin position="323"/>
        <end position="345"/>
    </location>
</feature>
<sequence>MRKYYIDNLRSLGILLLIPYHTFMIYNGFELFYIHGGKTVRLANDFIFLTAIWFMPLLFLISGMSTYYSIQKRNSKMYIMERFYKIFIPLIFGILFIVPIQTFYAEKYHNNYQGSYIHQYRLFFTKETDLTGYLGGFTPAHLWFLLYLFIISILALPVIKKLMKVDFREINWFNRKDRIILLFIVPFLFSAILDISGKSLGQFFTIFMLGFILAKDEEMLVTIEKNRLMYFIITITTSLCLYLFYYRFGGLYGFSLKAISYSAFRHLIMWVSLLTILGYGIKFLNNANRFSNYFTKSAFSFYIFHQSWLILIAYYVFKWTNIILLRMVLIILVTFILSLLTYELFRRIAVTRYMFGIKR</sequence>
<proteinExistence type="predicted"/>
<evidence type="ECO:0000259" key="2">
    <source>
        <dbReference type="Pfam" id="PF01757"/>
    </source>
</evidence>
<evidence type="ECO:0000256" key="1">
    <source>
        <dbReference type="SAM" id="Phobius"/>
    </source>
</evidence>
<dbReference type="PANTHER" id="PTHR36927">
    <property type="entry name" value="BLR4337 PROTEIN"/>
    <property type="match status" value="1"/>
</dbReference>
<dbReference type="EMBL" id="FMUS01000033">
    <property type="protein sequence ID" value="SCZ05437.1"/>
    <property type="molecule type" value="Genomic_DNA"/>
</dbReference>
<keyword evidence="3" id="KW-0012">Acyltransferase</keyword>
<feature type="transmembrane region" description="Helical" evidence="1">
    <location>
        <begin position="228"/>
        <end position="247"/>
    </location>
</feature>
<feature type="transmembrane region" description="Helical" evidence="1">
    <location>
        <begin position="46"/>
        <end position="70"/>
    </location>
</feature>
<gene>
    <name evidence="3" type="ORF">SAMN03080606_03875</name>
</gene>
<name>A0A1G5KXX7_9FIRM</name>
<keyword evidence="1" id="KW-0472">Membrane</keyword>
<reference evidence="3 4" key="1">
    <citation type="submission" date="2016-10" db="EMBL/GenBank/DDBJ databases">
        <authorList>
            <person name="de Groot N.N."/>
        </authorList>
    </citation>
    <scope>NUCLEOTIDE SEQUENCE [LARGE SCALE GENOMIC DNA]</scope>
    <source>
        <strain evidence="3 4">DSM 18978</strain>
    </source>
</reference>
<dbReference type="AlphaFoldDB" id="A0A1G5KXX7"/>